<sequence>MLEFSNEEWKMWTKGFKGLFLTFKACISSWRGIRRSNINSQICLAWNISAKIFKGS</sequence>
<evidence type="ECO:0000313" key="1">
    <source>
        <dbReference type="EMBL" id="KAG5548337.1"/>
    </source>
</evidence>
<reference evidence="1" key="1">
    <citation type="submission" date="2020-08" db="EMBL/GenBank/DDBJ databases">
        <title>Plant Genome Project.</title>
        <authorList>
            <person name="Zhang R.-G."/>
        </authorList>
    </citation>
    <scope>NUCLEOTIDE SEQUENCE</scope>
    <source>
        <strain evidence="1">WSP0</strain>
        <tissue evidence="1">Leaf</tissue>
    </source>
</reference>
<proteinExistence type="predicted"/>
<organism evidence="1 2">
    <name type="scientific">Rhododendron griersonianum</name>
    <dbReference type="NCBI Taxonomy" id="479676"/>
    <lineage>
        <taxon>Eukaryota</taxon>
        <taxon>Viridiplantae</taxon>
        <taxon>Streptophyta</taxon>
        <taxon>Embryophyta</taxon>
        <taxon>Tracheophyta</taxon>
        <taxon>Spermatophyta</taxon>
        <taxon>Magnoliopsida</taxon>
        <taxon>eudicotyledons</taxon>
        <taxon>Gunneridae</taxon>
        <taxon>Pentapetalae</taxon>
        <taxon>asterids</taxon>
        <taxon>Ericales</taxon>
        <taxon>Ericaceae</taxon>
        <taxon>Ericoideae</taxon>
        <taxon>Rhodoreae</taxon>
        <taxon>Rhododendron</taxon>
    </lineage>
</organism>
<accession>A0AAV6K7T6</accession>
<comment type="caution">
    <text evidence="1">The sequence shown here is derived from an EMBL/GenBank/DDBJ whole genome shotgun (WGS) entry which is preliminary data.</text>
</comment>
<evidence type="ECO:0000313" key="2">
    <source>
        <dbReference type="Proteomes" id="UP000823749"/>
    </source>
</evidence>
<dbReference type="EMBL" id="JACTNZ010000005">
    <property type="protein sequence ID" value="KAG5548337.1"/>
    <property type="molecule type" value="Genomic_DNA"/>
</dbReference>
<name>A0AAV6K7T6_9ERIC</name>
<keyword evidence="2" id="KW-1185">Reference proteome</keyword>
<dbReference type="AlphaFoldDB" id="A0AAV6K7T6"/>
<dbReference type="Proteomes" id="UP000823749">
    <property type="component" value="Chromosome 5"/>
</dbReference>
<protein>
    <submittedName>
        <fullName evidence="1">Uncharacterized protein</fullName>
    </submittedName>
</protein>
<gene>
    <name evidence="1" type="ORF">RHGRI_013886</name>
</gene>